<dbReference type="CDD" id="cd02440">
    <property type="entry name" value="AdoMet_MTases"/>
    <property type="match status" value="1"/>
</dbReference>
<sequence>MLTTGPTTTIISKTTQRQFYKTTFKSWLASSPCLLLDFRPWSIHLRRRITPSTCIPYTELEQHWYELPPKQMPFAVLEPTDAQGVTKKMLIDNGWNVPWIFVIQEEKALINSDVNGGAAANEKDRGKEDEEIFWSVAYEFGVLEETDVATISSLKSFSSPFIKRWTLFQPNPFLKENIKMIEQTLLSDPPSSFVTPAFDSSCSPSNPIPLRTLHCLDVGCGSGRDTVWLCSRKTLAHHWHVTALDNWPSALARTKKLAIGLGVIQNIDIVNAKVMPDGTIKKIKNSKLGDDTNNHDDKENSYQKSYDLLLTLRH</sequence>
<organism evidence="1 2">
    <name type="scientific">Ambispora leptoticha</name>
    <dbReference type="NCBI Taxonomy" id="144679"/>
    <lineage>
        <taxon>Eukaryota</taxon>
        <taxon>Fungi</taxon>
        <taxon>Fungi incertae sedis</taxon>
        <taxon>Mucoromycota</taxon>
        <taxon>Glomeromycotina</taxon>
        <taxon>Glomeromycetes</taxon>
        <taxon>Archaeosporales</taxon>
        <taxon>Ambisporaceae</taxon>
        <taxon>Ambispora</taxon>
    </lineage>
</organism>
<protein>
    <submittedName>
        <fullName evidence="1">5481_t:CDS:1</fullName>
    </submittedName>
</protein>
<dbReference type="Gene3D" id="3.40.50.150">
    <property type="entry name" value="Vaccinia Virus protein VP39"/>
    <property type="match status" value="1"/>
</dbReference>
<dbReference type="Proteomes" id="UP000789508">
    <property type="component" value="Unassembled WGS sequence"/>
</dbReference>
<reference evidence="1" key="1">
    <citation type="submission" date="2021-06" db="EMBL/GenBank/DDBJ databases">
        <authorList>
            <person name="Kallberg Y."/>
            <person name="Tangrot J."/>
            <person name="Rosling A."/>
        </authorList>
    </citation>
    <scope>NUCLEOTIDE SEQUENCE</scope>
    <source>
        <strain evidence="1">FL130A</strain>
    </source>
</reference>
<dbReference type="EMBL" id="CAJVPS010000672">
    <property type="protein sequence ID" value="CAG8502375.1"/>
    <property type="molecule type" value="Genomic_DNA"/>
</dbReference>
<dbReference type="OrthoDB" id="74240at2759"/>
<keyword evidence="2" id="KW-1185">Reference proteome</keyword>
<evidence type="ECO:0000313" key="2">
    <source>
        <dbReference type="Proteomes" id="UP000789508"/>
    </source>
</evidence>
<evidence type="ECO:0000313" key="1">
    <source>
        <dbReference type="EMBL" id="CAG8502375.1"/>
    </source>
</evidence>
<dbReference type="AlphaFoldDB" id="A0A9N9F0W1"/>
<gene>
    <name evidence="1" type="ORF">ALEPTO_LOCUS3550</name>
</gene>
<name>A0A9N9F0W1_9GLOM</name>
<comment type="caution">
    <text evidence="1">The sequence shown here is derived from an EMBL/GenBank/DDBJ whole genome shotgun (WGS) entry which is preliminary data.</text>
</comment>
<dbReference type="InterPro" id="IPR029063">
    <property type="entry name" value="SAM-dependent_MTases_sf"/>
</dbReference>
<dbReference type="SUPFAM" id="SSF53335">
    <property type="entry name" value="S-adenosyl-L-methionine-dependent methyltransferases"/>
    <property type="match status" value="1"/>
</dbReference>
<proteinExistence type="predicted"/>
<accession>A0A9N9F0W1</accession>